<sequence>MAEGQGQVISWYICTCVAVLFVLARLWVRVRKFGALAIDDGLIVLATCCLIGDLVIQQHMWNLGMADIPNASPENFVQIMQMIVPGSILYVSSLWAIKIALVLFYKKLAAPGTSLQMIYNIALGFLGASWATIFFHIIFQCFPHDKRWSQDPNYQCDPAAAEVNYWLTILLNIGTDVAIISLPISMVMKLQMKMKQKLGVAAIFGLGFLVVIASIIRAYYSRSQETMITCTVSMIETAVAIIATCLPPLRTLILGHTSTAGHSSGYRHYELSSAGHHRSQRTHQSRITTNIIGGTQQKGNDSEDELVAEPRHLAPPSGSSSVADDKTAGIMVSTTFELESGMQRDSTVRYHART</sequence>
<feature type="transmembrane region" description="Helical" evidence="7">
    <location>
        <begin position="76"/>
        <end position="105"/>
    </location>
</feature>
<evidence type="ECO:0000313" key="9">
    <source>
        <dbReference type="EMBL" id="KAH6684992.1"/>
    </source>
</evidence>
<feature type="region of interest" description="Disordered" evidence="6">
    <location>
        <begin position="275"/>
        <end position="306"/>
    </location>
</feature>
<organism evidence="9 10">
    <name type="scientific">Plectosphaerella plurivora</name>
    <dbReference type="NCBI Taxonomy" id="936078"/>
    <lineage>
        <taxon>Eukaryota</taxon>
        <taxon>Fungi</taxon>
        <taxon>Dikarya</taxon>
        <taxon>Ascomycota</taxon>
        <taxon>Pezizomycotina</taxon>
        <taxon>Sordariomycetes</taxon>
        <taxon>Hypocreomycetidae</taxon>
        <taxon>Glomerellales</taxon>
        <taxon>Plectosphaerellaceae</taxon>
        <taxon>Plectosphaerella</taxon>
    </lineage>
</organism>
<comment type="caution">
    <text evidence="9">The sequence shown here is derived from an EMBL/GenBank/DDBJ whole genome shotgun (WGS) entry which is preliminary data.</text>
</comment>
<evidence type="ECO:0000256" key="2">
    <source>
        <dbReference type="ARBA" id="ARBA00022692"/>
    </source>
</evidence>
<protein>
    <recommendedName>
        <fullName evidence="8">Rhodopsin domain-containing protein</fullName>
    </recommendedName>
</protein>
<comment type="similarity">
    <text evidence="5">Belongs to the SAT4 family.</text>
</comment>
<dbReference type="AlphaFoldDB" id="A0A9P9A8W3"/>
<dbReference type="OrthoDB" id="5378633at2759"/>
<dbReference type="Pfam" id="PF20684">
    <property type="entry name" value="Fung_rhodopsin"/>
    <property type="match status" value="1"/>
</dbReference>
<reference evidence="9" key="1">
    <citation type="journal article" date="2021" name="Nat. Commun.">
        <title>Genetic determinants of endophytism in the Arabidopsis root mycobiome.</title>
        <authorList>
            <person name="Mesny F."/>
            <person name="Miyauchi S."/>
            <person name="Thiergart T."/>
            <person name="Pickel B."/>
            <person name="Atanasova L."/>
            <person name="Karlsson M."/>
            <person name="Huettel B."/>
            <person name="Barry K.W."/>
            <person name="Haridas S."/>
            <person name="Chen C."/>
            <person name="Bauer D."/>
            <person name="Andreopoulos W."/>
            <person name="Pangilinan J."/>
            <person name="LaButti K."/>
            <person name="Riley R."/>
            <person name="Lipzen A."/>
            <person name="Clum A."/>
            <person name="Drula E."/>
            <person name="Henrissat B."/>
            <person name="Kohler A."/>
            <person name="Grigoriev I.V."/>
            <person name="Martin F.M."/>
            <person name="Hacquard S."/>
        </authorList>
    </citation>
    <scope>NUCLEOTIDE SEQUENCE</scope>
    <source>
        <strain evidence="9">MPI-SDFR-AT-0117</strain>
    </source>
</reference>
<evidence type="ECO:0000256" key="5">
    <source>
        <dbReference type="ARBA" id="ARBA00038359"/>
    </source>
</evidence>
<keyword evidence="10" id="KW-1185">Reference proteome</keyword>
<proteinExistence type="inferred from homology"/>
<dbReference type="Proteomes" id="UP000770015">
    <property type="component" value="Unassembled WGS sequence"/>
</dbReference>
<dbReference type="InterPro" id="IPR052337">
    <property type="entry name" value="SAT4-like"/>
</dbReference>
<evidence type="ECO:0000256" key="1">
    <source>
        <dbReference type="ARBA" id="ARBA00004141"/>
    </source>
</evidence>
<evidence type="ECO:0000256" key="3">
    <source>
        <dbReference type="ARBA" id="ARBA00022989"/>
    </source>
</evidence>
<name>A0A9P9A8W3_9PEZI</name>
<evidence type="ECO:0000256" key="6">
    <source>
        <dbReference type="SAM" id="MobiDB-lite"/>
    </source>
</evidence>
<evidence type="ECO:0000256" key="7">
    <source>
        <dbReference type="SAM" id="Phobius"/>
    </source>
</evidence>
<dbReference type="PANTHER" id="PTHR33048:SF114">
    <property type="entry name" value="MEMBRANE PROTEIN PTH11-LIKE, PUTATIVE (AFU_ORTHOLOGUE AFUA_7G06620)-RELATED"/>
    <property type="match status" value="1"/>
</dbReference>
<comment type="subcellular location">
    <subcellularLocation>
        <location evidence="1">Membrane</location>
        <topology evidence="1">Multi-pass membrane protein</topology>
    </subcellularLocation>
</comment>
<evidence type="ECO:0000259" key="8">
    <source>
        <dbReference type="Pfam" id="PF20684"/>
    </source>
</evidence>
<keyword evidence="3 7" id="KW-1133">Transmembrane helix</keyword>
<evidence type="ECO:0000313" key="10">
    <source>
        <dbReference type="Proteomes" id="UP000770015"/>
    </source>
</evidence>
<feature type="transmembrane region" description="Helical" evidence="7">
    <location>
        <begin position="6"/>
        <end position="28"/>
    </location>
</feature>
<evidence type="ECO:0000256" key="4">
    <source>
        <dbReference type="ARBA" id="ARBA00023136"/>
    </source>
</evidence>
<feature type="compositionally biased region" description="Basic residues" evidence="6">
    <location>
        <begin position="275"/>
        <end position="284"/>
    </location>
</feature>
<gene>
    <name evidence="9" type="ORF">F5X68DRAFT_21458</name>
</gene>
<feature type="transmembrane region" description="Helical" evidence="7">
    <location>
        <begin position="198"/>
        <end position="220"/>
    </location>
</feature>
<dbReference type="PANTHER" id="PTHR33048">
    <property type="entry name" value="PTH11-LIKE INTEGRAL MEMBRANE PROTEIN (AFU_ORTHOLOGUE AFUA_5G11245)"/>
    <property type="match status" value="1"/>
</dbReference>
<keyword evidence="4 7" id="KW-0472">Membrane</keyword>
<dbReference type="InterPro" id="IPR049326">
    <property type="entry name" value="Rhodopsin_dom_fungi"/>
</dbReference>
<accession>A0A9P9A8W3</accession>
<feature type="transmembrane region" description="Helical" evidence="7">
    <location>
        <begin position="117"/>
        <end position="139"/>
    </location>
</feature>
<keyword evidence="2 7" id="KW-0812">Transmembrane</keyword>
<feature type="transmembrane region" description="Helical" evidence="7">
    <location>
        <begin position="35"/>
        <end position="56"/>
    </location>
</feature>
<feature type="domain" description="Rhodopsin" evidence="8">
    <location>
        <begin position="24"/>
        <end position="253"/>
    </location>
</feature>
<feature type="compositionally biased region" description="Polar residues" evidence="6">
    <location>
        <begin position="285"/>
        <end position="299"/>
    </location>
</feature>
<dbReference type="EMBL" id="JAGSXJ010000016">
    <property type="protein sequence ID" value="KAH6684992.1"/>
    <property type="molecule type" value="Genomic_DNA"/>
</dbReference>
<feature type="transmembrane region" description="Helical" evidence="7">
    <location>
        <begin position="165"/>
        <end position="186"/>
    </location>
</feature>
<dbReference type="GO" id="GO:0016020">
    <property type="term" value="C:membrane"/>
    <property type="evidence" value="ECO:0007669"/>
    <property type="project" value="UniProtKB-SubCell"/>
</dbReference>